<feature type="transmembrane region" description="Helical" evidence="2">
    <location>
        <begin position="30"/>
        <end position="51"/>
    </location>
</feature>
<reference evidence="3" key="1">
    <citation type="journal article" date="2019" name="Sci. Rep.">
        <title>Draft genome of Tanacetum cinerariifolium, the natural source of mosquito coil.</title>
        <authorList>
            <person name="Yamashiro T."/>
            <person name="Shiraishi A."/>
            <person name="Satake H."/>
            <person name="Nakayama K."/>
        </authorList>
    </citation>
    <scope>NUCLEOTIDE SEQUENCE</scope>
</reference>
<evidence type="ECO:0000256" key="1">
    <source>
        <dbReference type="SAM" id="MobiDB-lite"/>
    </source>
</evidence>
<gene>
    <name evidence="3" type="ORF">Tci_060742</name>
</gene>
<dbReference type="AlphaFoldDB" id="A0A6L2NVZ5"/>
<name>A0A6L2NVZ5_TANCI</name>
<organism evidence="3">
    <name type="scientific">Tanacetum cinerariifolium</name>
    <name type="common">Dalmatian daisy</name>
    <name type="synonym">Chrysanthemum cinerariifolium</name>
    <dbReference type="NCBI Taxonomy" id="118510"/>
    <lineage>
        <taxon>Eukaryota</taxon>
        <taxon>Viridiplantae</taxon>
        <taxon>Streptophyta</taxon>
        <taxon>Embryophyta</taxon>
        <taxon>Tracheophyta</taxon>
        <taxon>Spermatophyta</taxon>
        <taxon>Magnoliopsida</taxon>
        <taxon>eudicotyledons</taxon>
        <taxon>Gunneridae</taxon>
        <taxon>Pentapetalae</taxon>
        <taxon>asterids</taxon>
        <taxon>campanulids</taxon>
        <taxon>Asterales</taxon>
        <taxon>Asteraceae</taxon>
        <taxon>Asteroideae</taxon>
        <taxon>Anthemideae</taxon>
        <taxon>Anthemidinae</taxon>
        <taxon>Tanacetum</taxon>
    </lineage>
</organism>
<proteinExistence type="predicted"/>
<evidence type="ECO:0000256" key="2">
    <source>
        <dbReference type="SAM" id="Phobius"/>
    </source>
</evidence>
<sequence>MVSFYFLDIGSCTMVSLCSQTLDIVSRNVLTFRITSSFVIVIVVMIAVIGLERSQLVRLYPIVDKPSTLLPLISYLAQPPARFRPPATAFHHQPQRHHHDATARLPPPPHITIEATPTLAASSSLQHHHRIHLYHLHATTSIPTSSSSPSPPTSTELHHHHHVHQPPDTLRVRFVGVGTDLGALGLTEISYNAHKGALGLPATIKVRSVLVKAPLGCVWFLAAPHRVHLAVIKAQGVMVASTTPISTDSAQRSFEDMIDIGVDIIYLEPVTTVAFPAASVEKLTALRFRVDITEAENASLRTRIETNKAFKKITRNHERLARIWIEHQLAAVQESHRQD</sequence>
<feature type="region of interest" description="Disordered" evidence="1">
    <location>
        <begin position="141"/>
        <end position="166"/>
    </location>
</feature>
<keyword evidence="2" id="KW-0812">Transmembrane</keyword>
<keyword evidence="2" id="KW-0472">Membrane</keyword>
<evidence type="ECO:0000313" key="3">
    <source>
        <dbReference type="EMBL" id="GEU88764.1"/>
    </source>
</evidence>
<accession>A0A6L2NVZ5</accession>
<comment type="caution">
    <text evidence="3">The sequence shown here is derived from an EMBL/GenBank/DDBJ whole genome shotgun (WGS) entry which is preliminary data.</text>
</comment>
<protein>
    <submittedName>
        <fullName evidence="3">Uncharacterized protein</fullName>
    </submittedName>
</protein>
<dbReference type="EMBL" id="BKCJ010009819">
    <property type="protein sequence ID" value="GEU88764.1"/>
    <property type="molecule type" value="Genomic_DNA"/>
</dbReference>
<keyword evidence="2" id="KW-1133">Transmembrane helix</keyword>